<evidence type="ECO:0000313" key="2">
    <source>
        <dbReference type="EMBL" id="EYD75237.1"/>
    </source>
</evidence>
<accession>A0A017HL51</accession>
<feature type="compositionally biased region" description="Basic and acidic residues" evidence="1">
    <location>
        <begin position="1"/>
        <end position="20"/>
    </location>
</feature>
<name>A0A017HL51_9RHOB</name>
<organism evidence="2 3">
    <name type="scientific">Rubellimicrobium mesophilum DSM 19309</name>
    <dbReference type="NCBI Taxonomy" id="442562"/>
    <lineage>
        <taxon>Bacteria</taxon>
        <taxon>Pseudomonadati</taxon>
        <taxon>Pseudomonadota</taxon>
        <taxon>Alphaproteobacteria</taxon>
        <taxon>Rhodobacterales</taxon>
        <taxon>Roseobacteraceae</taxon>
        <taxon>Rubellimicrobium</taxon>
    </lineage>
</organism>
<dbReference type="EMBL" id="AOSK01000089">
    <property type="protein sequence ID" value="EYD75237.1"/>
    <property type="molecule type" value="Genomic_DNA"/>
</dbReference>
<evidence type="ECO:0000313" key="3">
    <source>
        <dbReference type="Proteomes" id="UP000019666"/>
    </source>
</evidence>
<reference evidence="2 3" key="1">
    <citation type="submission" date="2013-02" db="EMBL/GenBank/DDBJ databases">
        <authorList>
            <person name="Fiebig A."/>
            <person name="Goeker M."/>
            <person name="Klenk H.-P.P."/>
        </authorList>
    </citation>
    <scope>NUCLEOTIDE SEQUENCE [LARGE SCALE GENOMIC DNA]</scope>
    <source>
        <strain evidence="2 3">DSM 19309</strain>
    </source>
</reference>
<feature type="compositionally biased region" description="Basic and acidic residues" evidence="1">
    <location>
        <begin position="30"/>
        <end position="49"/>
    </location>
</feature>
<comment type="caution">
    <text evidence="2">The sequence shown here is derived from an EMBL/GenBank/DDBJ whole genome shotgun (WGS) entry which is preliminary data.</text>
</comment>
<keyword evidence="3" id="KW-1185">Reference proteome</keyword>
<dbReference type="Proteomes" id="UP000019666">
    <property type="component" value="Unassembled WGS sequence"/>
</dbReference>
<evidence type="ECO:0000256" key="1">
    <source>
        <dbReference type="SAM" id="MobiDB-lite"/>
    </source>
</evidence>
<sequence>MCWTRTEWDRKATETRREETATPTRFAEPPAREAPRPEERRAKEPVPAE</sequence>
<proteinExistence type="predicted"/>
<dbReference type="HOGENOM" id="CLU_3140304_0_0_5"/>
<gene>
    <name evidence="2" type="ORF">Rumeso_03148</name>
</gene>
<protein>
    <submittedName>
        <fullName evidence="2">Uncharacterized protein</fullName>
    </submittedName>
</protein>
<feature type="region of interest" description="Disordered" evidence="1">
    <location>
        <begin position="1"/>
        <end position="49"/>
    </location>
</feature>
<dbReference type="RefSeq" id="WP_156362832.1">
    <property type="nucleotide sequence ID" value="NZ_KK088566.1"/>
</dbReference>
<dbReference type="AlphaFoldDB" id="A0A017HL51"/>